<keyword evidence="4" id="KW-0049">Antioxidant</keyword>
<dbReference type="RefSeq" id="WP_003621165.1">
    <property type="nucleotide sequence ID" value="NZ_BJNN01000040.1"/>
</dbReference>
<accession>A0ABQ0SC33</accession>
<evidence type="ECO:0000256" key="3">
    <source>
        <dbReference type="ARBA" id="ARBA00022559"/>
    </source>
</evidence>
<comment type="caution">
    <text evidence="13">The sequence shown here is derived from an EMBL/GenBank/DDBJ whole genome shotgun (WGS) entry which is preliminary data.</text>
</comment>
<evidence type="ECO:0000256" key="8">
    <source>
        <dbReference type="ARBA" id="ARBA00032824"/>
    </source>
</evidence>
<dbReference type="Pfam" id="PF00578">
    <property type="entry name" value="AhpC-TSA"/>
    <property type="match status" value="1"/>
</dbReference>
<dbReference type="SUPFAM" id="SSF52833">
    <property type="entry name" value="Thioredoxin-like"/>
    <property type="match status" value="1"/>
</dbReference>
<dbReference type="InterPro" id="IPR036249">
    <property type="entry name" value="Thioredoxin-like_sf"/>
</dbReference>
<reference evidence="13 14" key="1">
    <citation type="submission" date="2019-06" db="EMBL/GenBank/DDBJ databases">
        <title>Whole genome shotgun sequence of Komagataeibacter hansenii NBRC 14820.</title>
        <authorList>
            <person name="Hosoyama A."/>
            <person name="Uohara A."/>
            <person name="Ohji S."/>
            <person name="Ichikawa N."/>
        </authorList>
    </citation>
    <scope>NUCLEOTIDE SEQUENCE [LARGE SCALE GENOMIC DNA]</scope>
    <source>
        <strain evidence="13 14">NBRC 14820</strain>
    </source>
</reference>
<dbReference type="CDD" id="cd03017">
    <property type="entry name" value="PRX_BCP"/>
    <property type="match status" value="1"/>
</dbReference>
<gene>
    <name evidence="13" type="ORF">GHA01_05680</name>
</gene>
<keyword evidence="14" id="KW-1185">Reference proteome</keyword>
<keyword evidence="6" id="KW-1015">Disulfide bond</keyword>
<keyword evidence="7" id="KW-0676">Redox-active center</keyword>
<dbReference type="Proteomes" id="UP000319478">
    <property type="component" value="Unassembled WGS sequence"/>
</dbReference>
<evidence type="ECO:0000256" key="1">
    <source>
        <dbReference type="ARBA" id="ARBA00003330"/>
    </source>
</evidence>
<evidence type="ECO:0000256" key="4">
    <source>
        <dbReference type="ARBA" id="ARBA00022862"/>
    </source>
</evidence>
<protein>
    <recommendedName>
        <fullName evidence="2">thioredoxin-dependent peroxiredoxin</fullName>
        <ecNumber evidence="2">1.11.1.24</ecNumber>
    </recommendedName>
    <alternativeName>
        <fullName evidence="8">Thioredoxin peroxidase</fullName>
    </alternativeName>
    <alternativeName>
        <fullName evidence="10">Thioredoxin-dependent peroxiredoxin Bcp</fullName>
    </alternativeName>
</protein>
<dbReference type="Gene3D" id="3.40.30.10">
    <property type="entry name" value="Glutaredoxin"/>
    <property type="match status" value="1"/>
</dbReference>
<evidence type="ECO:0000313" key="13">
    <source>
        <dbReference type="EMBL" id="GEC62719.1"/>
    </source>
</evidence>
<dbReference type="GeneID" id="61366787"/>
<keyword evidence="5" id="KW-0560">Oxidoreductase</keyword>
<dbReference type="EMBL" id="BJNN01000040">
    <property type="protein sequence ID" value="GEC62719.1"/>
    <property type="molecule type" value="Genomic_DNA"/>
</dbReference>
<name>A0ABQ0SC33_NOVHA</name>
<dbReference type="PROSITE" id="PS51352">
    <property type="entry name" value="THIOREDOXIN_2"/>
    <property type="match status" value="1"/>
</dbReference>
<comment type="function">
    <text evidence="1">Thiol-specific peroxidase that catalyzes the reduction of hydrogen peroxide and organic hydroperoxides to water and alcohols, respectively. Plays a role in cell protection against oxidative stress by detoxifying peroxides and as sensor of hydrogen peroxide-mediated signaling events.</text>
</comment>
<evidence type="ECO:0000256" key="2">
    <source>
        <dbReference type="ARBA" id="ARBA00013017"/>
    </source>
</evidence>
<dbReference type="InterPro" id="IPR000866">
    <property type="entry name" value="AhpC/TSA"/>
</dbReference>
<organism evidence="13 14">
    <name type="scientific">Novacetimonas hansenii</name>
    <name type="common">Komagataeibacter hansenii</name>
    <dbReference type="NCBI Taxonomy" id="436"/>
    <lineage>
        <taxon>Bacteria</taxon>
        <taxon>Pseudomonadati</taxon>
        <taxon>Pseudomonadota</taxon>
        <taxon>Alphaproteobacteria</taxon>
        <taxon>Acetobacterales</taxon>
        <taxon>Acetobacteraceae</taxon>
        <taxon>Novacetimonas</taxon>
    </lineage>
</organism>
<feature type="domain" description="Thioredoxin" evidence="12">
    <location>
        <begin position="11"/>
        <end position="165"/>
    </location>
</feature>
<evidence type="ECO:0000256" key="11">
    <source>
        <dbReference type="ARBA" id="ARBA00049091"/>
    </source>
</evidence>
<evidence type="ECO:0000259" key="12">
    <source>
        <dbReference type="PROSITE" id="PS51352"/>
    </source>
</evidence>
<comment type="similarity">
    <text evidence="9">Belongs to the peroxiredoxin family. BCP/PrxQ subfamily.</text>
</comment>
<dbReference type="InterPro" id="IPR050924">
    <property type="entry name" value="Peroxiredoxin_BCP/PrxQ"/>
</dbReference>
<evidence type="ECO:0000256" key="7">
    <source>
        <dbReference type="ARBA" id="ARBA00023284"/>
    </source>
</evidence>
<evidence type="ECO:0000313" key="14">
    <source>
        <dbReference type="Proteomes" id="UP000319478"/>
    </source>
</evidence>
<evidence type="ECO:0000256" key="5">
    <source>
        <dbReference type="ARBA" id="ARBA00023002"/>
    </source>
</evidence>
<proteinExistence type="inferred from homology"/>
<dbReference type="InterPro" id="IPR013766">
    <property type="entry name" value="Thioredoxin_domain"/>
</dbReference>
<dbReference type="EC" id="1.11.1.24" evidence="2"/>
<dbReference type="PANTHER" id="PTHR42801:SF4">
    <property type="entry name" value="AHPC_TSA FAMILY PROTEIN"/>
    <property type="match status" value="1"/>
</dbReference>
<evidence type="ECO:0000256" key="9">
    <source>
        <dbReference type="ARBA" id="ARBA00038489"/>
    </source>
</evidence>
<evidence type="ECO:0000256" key="10">
    <source>
        <dbReference type="ARBA" id="ARBA00042639"/>
    </source>
</evidence>
<dbReference type="PANTHER" id="PTHR42801">
    <property type="entry name" value="THIOREDOXIN-DEPENDENT PEROXIDE REDUCTASE"/>
    <property type="match status" value="1"/>
</dbReference>
<comment type="catalytic activity">
    <reaction evidence="11">
        <text>a hydroperoxide + [thioredoxin]-dithiol = an alcohol + [thioredoxin]-disulfide + H2O</text>
        <dbReference type="Rhea" id="RHEA:62620"/>
        <dbReference type="Rhea" id="RHEA-COMP:10698"/>
        <dbReference type="Rhea" id="RHEA-COMP:10700"/>
        <dbReference type="ChEBI" id="CHEBI:15377"/>
        <dbReference type="ChEBI" id="CHEBI:29950"/>
        <dbReference type="ChEBI" id="CHEBI:30879"/>
        <dbReference type="ChEBI" id="CHEBI:35924"/>
        <dbReference type="ChEBI" id="CHEBI:50058"/>
        <dbReference type="EC" id="1.11.1.24"/>
    </reaction>
</comment>
<evidence type="ECO:0000256" key="6">
    <source>
        <dbReference type="ARBA" id="ARBA00023157"/>
    </source>
</evidence>
<keyword evidence="3" id="KW-0575">Peroxidase</keyword>
<sequence>MMNETSPPVFPEPGAPVPDFDMAASHDRHVSLSALRGKPFVLYFYPKANTSGCTKEACGFQEALSDLGKEDGITVIGVSRDAMPAIEKFADAQNLSFPLASDATGAVTEAYGVWIEKSMYGRTYMGIERATFLVDAQGRLVQAWRKVKVTGHVAAVMKAVHALRAGK</sequence>